<sequence length="426" mass="45189">MKRLLITLALASTTLASQASAATTITFWDLLGGGDGARMQQLVDGFNKSQGTYQIKRTTLAWGIPYYTKVRTSSAVGQGPDLAILHLSRLSGWAEAKILRPIAPAELSSAGLKGSEFFPKLWQASSYSGQNYAVPLDTHPMVLYYNKDILKKAGLLGADGTMTPITSMADFNAALAAIKKTGAQALSFENGPTSYMPWRIWLALIAQQGGSIEQGNKLTYGALGTSTLNTITDWVKNGYAGKNVDYPTSVAQFVNGKAAFMINGVWEAPTLVDGTKAGKIKFGYGVVPFPKLYSNQSTWADSHAFVLPNNVGKAADPDKVKGALQFVAYAEKNALVWAGGGHVPANLTVANGAAFKAMKPNSDYAAVAAQNVTYDPQGWYSGAAGPLEAASAKYFPAAINGQLPVDRAISLFETDAKKLLTSAPKP</sequence>
<dbReference type="PANTHER" id="PTHR43649:SF14">
    <property type="entry name" value="BLR3389 PROTEIN"/>
    <property type="match status" value="1"/>
</dbReference>
<proteinExistence type="predicted"/>
<dbReference type="AlphaFoldDB" id="A0AAU7UE26"/>
<dbReference type="EMBL" id="CP158299">
    <property type="protein sequence ID" value="XBV86173.1"/>
    <property type="molecule type" value="Genomic_DNA"/>
</dbReference>
<organism evidence="2">
    <name type="scientific">Deinococcus sonorensis KR-87</name>
    <dbReference type="NCBI Taxonomy" id="694439"/>
    <lineage>
        <taxon>Bacteria</taxon>
        <taxon>Thermotogati</taxon>
        <taxon>Deinococcota</taxon>
        <taxon>Deinococci</taxon>
        <taxon>Deinococcales</taxon>
        <taxon>Deinococcaceae</taxon>
        <taxon>Deinococcus</taxon>
    </lineage>
</organism>
<keyword evidence="1" id="KW-0732">Signal</keyword>
<protein>
    <submittedName>
        <fullName evidence="2">Extracellular solute-binding protein</fullName>
    </submittedName>
</protein>
<name>A0AAU7UE26_9DEIO</name>
<gene>
    <name evidence="2" type="ORF">ABOD76_07675</name>
</gene>
<feature type="signal peptide" evidence="1">
    <location>
        <begin position="1"/>
        <end position="21"/>
    </location>
</feature>
<dbReference type="KEGG" id="dsc:ABOD76_07675"/>
<accession>A0AAU7UE26</accession>
<dbReference type="InterPro" id="IPR006059">
    <property type="entry name" value="SBP"/>
</dbReference>
<evidence type="ECO:0000313" key="2">
    <source>
        <dbReference type="EMBL" id="XBV86173.1"/>
    </source>
</evidence>
<dbReference type="RefSeq" id="WP_350244227.1">
    <property type="nucleotide sequence ID" value="NZ_CP158299.1"/>
</dbReference>
<feature type="chain" id="PRO_5043638855" evidence="1">
    <location>
        <begin position="22"/>
        <end position="426"/>
    </location>
</feature>
<dbReference type="Gene3D" id="3.40.190.10">
    <property type="entry name" value="Periplasmic binding protein-like II"/>
    <property type="match status" value="1"/>
</dbReference>
<dbReference type="PANTHER" id="PTHR43649">
    <property type="entry name" value="ARABINOSE-BINDING PROTEIN-RELATED"/>
    <property type="match status" value="1"/>
</dbReference>
<dbReference type="SUPFAM" id="SSF53850">
    <property type="entry name" value="Periplasmic binding protein-like II"/>
    <property type="match status" value="1"/>
</dbReference>
<dbReference type="Pfam" id="PF01547">
    <property type="entry name" value="SBP_bac_1"/>
    <property type="match status" value="1"/>
</dbReference>
<evidence type="ECO:0000256" key="1">
    <source>
        <dbReference type="SAM" id="SignalP"/>
    </source>
</evidence>
<dbReference type="InterPro" id="IPR050490">
    <property type="entry name" value="Bact_solute-bd_prot1"/>
</dbReference>
<reference evidence="2" key="1">
    <citation type="submission" date="2024-06" db="EMBL/GenBank/DDBJ databases">
        <title>Draft Genome Sequence of Deinococcus sonorensis Type Strain KR-87, a Biofilm Producing Representative of the Genus Deinococcus.</title>
        <authorList>
            <person name="Boren L.S."/>
            <person name="Grosso R.A."/>
            <person name="Hugenberg-Cox A.N."/>
            <person name="Hill J.T.E."/>
            <person name="Albert C.M."/>
            <person name="Tuohy J.M."/>
        </authorList>
    </citation>
    <scope>NUCLEOTIDE SEQUENCE</scope>
    <source>
        <strain evidence="2">KR-87</strain>
    </source>
</reference>